<dbReference type="CDD" id="cd00586">
    <property type="entry name" value="4HBT"/>
    <property type="match status" value="1"/>
</dbReference>
<name>A0A6S7EVK3_9BURK</name>
<dbReference type="AlphaFoldDB" id="A0A6S7EVK3"/>
<protein>
    <recommendedName>
        <fullName evidence="3">Thioesterase domain-containing protein</fullName>
    </recommendedName>
</protein>
<gene>
    <name evidence="1" type="ORF">LMG6000_00407</name>
</gene>
<dbReference type="Proteomes" id="UP000494183">
    <property type="component" value="Unassembled WGS sequence"/>
</dbReference>
<dbReference type="SUPFAM" id="SSF54637">
    <property type="entry name" value="Thioesterase/thiol ester dehydrase-isomerase"/>
    <property type="match status" value="1"/>
</dbReference>
<evidence type="ECO:0000313" key="1">
    <source>
        <dbReference type="EMBL" id="CAB3929355.1"/>
    </source>
</evidence>
<dbReference type="Gene3D" id="3.10.129.10">
    <property type="entry name" value="Hotdog Thioesterase"/>
    <property type="match status" value="1"/>
</dbReference>
<sequence length="149" mass="16006">MKATEMILSTDPFVVRREARWGDCDPAGVVYTGRFTDYLLGAVALYTEHLGEGRRLGEAHGVGTPCRGMSFDFTGTLWPGDVVHIACSVGALRTRSFDIQVRASRPDGSPVFSAVFSPICVRLDARVGTAVPASLRAVLLRHGAQAQEG</sequence>
<proteinExistence type="predicted"/>
<evidence type="ECO:0000313" key="2">
    <source>
        <dbReference type="Proteomes" id="UP000494183"/>
    </source>
</evidence>
<reference evidence="1 2" key="1">
    <citation type="submission" date="2020-04" db="EMBL/GenBank/DDBJ databases">
        <authorList>
            <person name="De Canck E."/>
        </authorList>
    </citation>
    <scope>NUCLEOTIDE SEQUENCE [LARGE SCALE GENOMIC DNA]</scope>
    <source>
        <strain evidence="1 2">LMG 6000</strain>
    </source>
</reference>
<dbReference type="RefSeq" id="WP_175202064.1">
    <property type="nucleotide sequence ID" value="NZ_CADILH010000001.1"/>
</dbReference>
<organism evidence="1 2">
    <name type="scientific">Achromobacter insolitus</name>
    <dbReference type="NCBI Taxonomy" id="217204"/>
    <lineage>
        <taxon>Bacteria</taxon>
        <taxon>Pseudomonadati</taxon>
        <taxon>Pseudomonadota</taxon>
        <taxon>Betaproteobacteria</taxon>
        <taxon>Burkholderiales</taxon>
        <taxon>Alcaligenaceae</taxon>
        <taxon>Achromobacter</taxon>
    </lineage>
</organism>
<evidence type="ECO:0008006" key="3">
    <source>
        <dbReference type="Google" id="ProtNLM"/>
    </source>
</evidence>
<dbReference type="Pfam" id="PF13279">
    <property type="entry name" value="4HBT_2"/>
    <property type="match status" value="1"/>
</dbReference>
<accession>A0A6S7EVK3</accession>
<keyword evidence="2" id="KW-1185">Reference proteome</keyword>
<dbReference type="InterPro" id="IPR029069">
    <property type="entry name" value="HotDog_dom_sf"/>
</dbReference>
<dbReference type="EMBL" id="CADILH010000001">
    <property type="protein sequence ID" value="CAB3929355.1"/>
    <property type="molecule type" value="Genomic_DNA"/>
</dbReference>